<dbReference type="Proteomes" id="UP001055811">
    <property type="component" value="Linkage Group LG02"/>
</dbReference>
<accession>A0ACB9GA65</accession>
<proteinExistence type="predicted"/>
<dbReference type="EMBL" id="CM042010">
    <property type="protein sequence ID" value="KAI3780300.1"/>
    <property type="molecule type" value="Genomic_DNA"/>
</dbReference>
<evidence type="ECO:0000313" key="2">
    <source>
        <dbReference type="Proteomes" id="UP001055811"/>
    </source>
</evidence>
<comment type="caution">
    <text evidence="1">The sequence shown here is derived from an EMBL/GenBank/DDBJ whole genome shotgun (WGS) entry which is preliminary data.</text>
</comment>
<keyword evidence="2" id="KW-1185">Reference proteome</keyword>
<reference evidence="1 2" key="2">
    <citation type="journal article" date="2022" name="Mol. Ecol. Resour.">
        <title>The genomes of chicory, endive, great burdock and yacon provide insights into Asteraceae paleo-polyploidization history and plant inulin production.</title>
        <authorList>
            <person name="Fan W."/>
            <person name="Wang S."/>
            <person name="Wang H."/>
            <person name="Wang A."/>
            <person name="Jiang F."/>
            <person name="Liu H."/>
            <person name="Zhao H."/>
            <person name="Xu D."/>
            <person name="Zhang Y."/>
        </authorList>
    </citation>
    <scope>NUCLEOTIDE SEQUENCE [LARGE SCALE GENOMIC DNA]</scope>
    <source>
        <strain evidence="2">cv. Punajuju</strain>
        <tissue evidence="1">Leaves</tissue>
    </source>
</reference>
<organism evidence="1 2">
    <name type="scientific">Cichorium intybus</name>
    <name type="common">Chicory</name>
    <dbReference type="NCBI Taxonomy" id="13427"/>
    <lineage>
        <taxon>Eukaryota</taxon>
        <taxon>Viridiplantae</taxon>
        <taxon>Streptophyta</taxon>
        <taxon>Embryophyta</taxon>
        <taxon>Tracheophyta</taxon>
        <taxon>Spermatophyta</taxon>
        <taxon>Magnoliopsida</taxon>
        <taxon>eudicotyledons</taxon>
        <taxon>Gunneridae</taxon>
        <taxon>Pentapetalae</taxon>
        <taxon>asterids</taxon>
        <taxon>campanulids</taxon>
        <taxon>Asterales</taxon>
        <taxon>Asteraceae</taxon>
        <taxon>Cichorioideae</taxon>
        <taxon>Cichorieae</taxon>
        <taxon>Cichoriinae</taxon>
        <taxon>Cichorium</taxon>
    </lineage>
</organism>
<protein>
    <submittedName>
        <fullName evidence="1">Uncharacterized protein</fullName>
    </submittedName>
</protein>
<gene>
    <name evidence="1" type="ORF">L2E82_10277</name>
</gene>
<sequence>MGEVMASSLYQVVVVFNNNKKKQRGREGMTVSARDRRMEAKGSDERGRVRPQIGIDRADNEGFLVPISHDGVRLCSPTRCC</sequence>
<name>A0ACB9GA65_CICIN</name>
<reference evidence="2" key="1">
    <citation type="journal article" date="2022" name="Mol. Ecol. Resour.">
        <title>The genomes of chicory, endive, great burdock and yacon provide insights into Asteraceae palaeo-polyploidization history and plant inulin production.</title>
        <authorList>
            <person name="Fan W."/>
            <person name="Wang S."/>
            <person name="Wang H."/>
            <person name="Wang A."/>
            <person name="Jiang F."/>
            <person name="Liu H."/>
            <person name="Zhao H."/>
            <person name="Xu D."/>
            <person name="Zhang Y."/>
        </authorList>
    </citation>
    <scope>NUCLEOTIDE SEQUENCE [LARGE SCALE GENOMIC DNA]</scope>
    <source>
        <strain evidence="2">cv. Punajuju</strain>
    </source>
</reference>
<evidence type="ECO:0000313" key="1">
    <source>
        <dbReference type="EMBL" id="KAI3780300.1"/>
    </source>
</evidence>